<dbReference type="InterPro" id="IPR003675">
    <property type="entry name" value="Rce1/LyrA-like_dom"/>
</dbReference>
<keyword evidence="4" id="KW-1185">Reference proteome</keyword>
<dbReference type="AlphaFoldDB" id="A0A4Z1E611"/>
<keyword evidence="1" id="KW-1133">Transmembrane helix</keyword>
<feature type="transmembrane region" description="Helical" evidence="1">
    <location>
        <begin position="39"/>
        <end position="58"/>
    </location>
</feature>
<evidence type="ECO:0000259" key="2">
    <source>
        <dbReference type="Pfam" id="PF02517"/>
    </source>
</evidence>
<accession>A0A4Z1E611</accession>
<gene>
    <name evidence="3" type="ORF">SERN_0314</name>
</gene>
<dbReference type="RefSeq" id="WP_135848377.1">
    <property type="nucleotide sequence ID" value="NZ_RHPJ01000001.1"/>
</dbReference>
<dbReference type="EMBL" id="RHPJ01000001">
    <property type="protein sequence ID" value="TGO06122.1"/>
    <property type="molecule type" value="Genomic_DNA"/>
</dbReference>
<feature type="transmembrane region" description="Helical" evidence="1">
    <location>
        <begin position="218"/>
        <end position="240"/>
    </location>
</feature>
<dbReference type="Proteomes" id="UP000297318">
    <property type="component" value="Unassembled WGS sequence"/>
</dbReference>
<evidence type="ECO:0000313" key="3">
    <source>
        <dbReference type="EMBL" id="TGO06122.1"/>
    </source>
</evidence>
<dbReference type="GO" id="GO:0080120">
    <property type="term" value="P:CAAX-box protein maturation"/>
    <property type="evidence" value="ECO:0007669"/>
    <property type="project" value="UniProtKB-ARBA"/>
</dbReference>
<evidence type="ECO:0000313" key="4">
    <source>
        <dbReference type="Proteomes" id="UP000297318"/>
    </source>
</evidence>
<dbReference type="Pfam" id="PF02517">
    <property type="entry name" value="Rce1-like"/>
    <property type="match status" value="1"/>
</dbReference>
<feature type="transmembrane region" description="Helical" evidence="1">
    <location>
        <begin position="64"/>
        <end position="86"/>
    </location>
</feature>
<protein>
    <submittedName>
        <fullName evidence="3">Putative INTEGRAL MEMBRANE PROTEIN</fullName>
    </submittedName>
</protein>
<comment type="caution">
    <text evidence="3">The sequence shown here is derived from an EMBL/GenBank/DDBJ whole genome shotgun (WGS) entry which is preliminary data.</text>
</comment>
<keyword evidence="1" id="KW-0472">Membrane</keyword>
<feature type="transmembrane region" description="Helical" evidence="1">
    <location>
        <begin position="107"/>
        <end position="125"/>
    </location>
</feature>
<feature type="domain" description="CAAX prenyl protease 2/Lysostaphin resistance protein A-like" evidence="2">
    <location>
        <begin position="145"/>
        <end position="229"/>
    </location>
</feature>
<dbReference type="OrthoDB" id="4407663at2"/>
<keyword evidence="1" id="KW-0812">Transmembrane</keyword>
<evidence type="ECO:0000256" key="1">
    <source>
        <dbReference type="SAM" id="Phobius"/>
    </source>
</evidence>
<name>A0A4Z1E611_9MICO</name>
<sequence>MAGPIAEVRKFLTATLFAPVPDEVRRPAPTPSALRRRRIVVTVTLLIGAVTMGLALRIEPGDPAFYGATLGLALVWVVGAVVSGPLHLGRSVTRSGGRDGRSVVQSLALAALLLAIFLLGALVVAQVDWLRENVQQLLDHVRFGVLPLVLAITVVNGIAEEVFFRGALFSAIRSHHAVLLTTALYTLSTVGTGVPLLVFAAAVLGLVTGLQRQVTGGVLGPVITHIVWSSGMLLLLPLVLPR</sequence>
<feature type="transmembrane region" description="Helical" evidence="1">
    <location>
        <begin position="176"/>
        <end position="206"/>
    </location>
</feature>
<proteinExistence type="predicted"/>
<feature type="transmembrane region" description="Helical" evidence="1">
    <location>
        <begin position="145"/>
        <end position="164"/>
    </location>
</feature>
<organism evidence="3 4">
    <name type="scientific">Serinibacter arcticus</name>
    <dbReference type="NCBI Taxonomy" id="1655435"/>
    <lineage>
        <taxon>Bacteria</taxon>
        <taxon>Bacillati</taxon>
        <taxon>Actinomycetota</taxon>
        <taxon>Actinomycetes</taxon>
        <taxon>Micrococcales</taxon>
        <taxon>Beutenbergiaceae</taxon>
        <taxon>Serinibacter</taxon>
    </lineage>
</organism>
<reference evidence="3 4" key="1">
    <citation type="submission" date="2018-11" db="EMBL/GenBank/DDBJ databases">
        <title>Complete genome sequencing of the Actinobacteria Serinibacter sp. K3-2.</title>
        <authorList>
            <person name="Rakitin A.L."/>
            <person name="Beletsky A.V."/>
            <person name="Mardanov A.V."/>
            <person name="Ravin N.V."/>
            <person name="Gromova A.S."/>
            <person name="Filippova S.N."/>
            <person name="Gal'Chenko V.F."/>
        </authorList>
    </citation>
    <scope>NUCLEOTIDE SEQUENCE [LARGE SCALE GENOMIC DNA]</scope>
    <source>
        <strain evidence="3 4">K3-2</strain>
    </source>
</reference>
<dbReference type="GO" id="GO:0004175">
    <property type="term" value="F:endopeptidase activity"/>
    <property type="evidence" value="ECO:0007669"/>
    <property type="project" value="UniProtKB-ARBA"/>
</dbReference>